<dbReference type="EMBL" id="JALNMJ010000009">
    <property type="protein sequence ID" value="MCK7613427.1"/>
    <property type="molecule type" value="Genomic_DNA"/>
</dbReference>
<dbReference type="GO" id="GO:0016301">
    <property type="term" value="F:kinase activity"/>
    <property type="evidence" value="ECO:0007669"/>
    <property type="project" value="UniProtKB-KW"/>
</dbReference>
<gene>
    <name evidence="2" type="ORF">M0H32_14725</name>
</gene>
<protein>
    <submittedName>
        <fullName evidence="2">HPr kinase/phosphatase C-terminal domain-containing protein</fullName>
    </submittedName>
</protein>
<accession>A0ABT0GVG0</accession>
<comment type="caution">
    <text evidence="2">The sequence shown here is derived from an EMBL/GenBank/DDBJ whole genome shotgun (WGS) entry which is preliminary data.</text>
</comment>
<dbReference type="CDD" id="cd01918">
    <property type="entry name" value="HprK_C"/>
    <property type="match status" value="1"/>
</dbReference>
<dbReference type="InterPro" id="IPR027417">
    <property type="entry name" value="P-loop_NTPase"/>
</dbReference>
<name>A0ABT0GVG0_9HYPH</name>
<evidence type="ECO:0000259" key="1">
    <source>
        <dbReference type="Pfam" id="PF07475"/>
    </source>
</evidence>
<reference evidence="2" key="1">
    <citation type="submission" date="2022-04" db="EMBL/GenBank/DDBJ databases">
        <title>Roseibium sp. CAU 1639 isolated from mud.</title>
        <authorList>
            <person name="Kim W."/>
        </authorList>
    </citation>
    <scope>NUCLEOTIDE SEQUENCE</scope>
    <source>
        <strain evidence="2">CAU 1639</strain>
    </source>
</reference>
<dbReference type="Proteomes" id="UP001431221">
    <property type="component" value="Unassembled WGS sequence"/>
</dbReference>
<keyword evidence="2" id="KW-0418">Kinase</keyword>
<proteinExistence type="predicted"/>
<feature type="domain" description="HPr kinase/phosphorylase C-terminal" evidence="1">
    <location>
        <begin position="6"/>
        <end position="136"/>
    </location>
</feature>
<dbReference type="InterPro" id="IPR011104">
    <property type="entry name" value="Hpr_kin/Pase_C"/>
</dbReference>
<dbReference type="Gene3D" id="3.40.50.300">
    <property type="entry name" value="P-loop containing nucleotide triphosphate hydrolases"/>
    <property type="match status" value="1"/>
</dbReference>
<dbReference type="SUPFAM" id="SSF53795">
    <property type="entry name" value="PEP carboxykinase-like"/>
    <property type="match status" value="1"/>
</dbReference>
<evidence type="ECO:0000313" key="2">
    <source>
        <dbReference type="EMBL" id="MCK7613427.1"/>
    </source>
</evidence>
<keyword evidence="3" id="KW-1185">Reference proteome</keyword>
<evidence type="ECO:0000313" key="3">
    <source>
        <dbReference type="Proteomes" id="UP001431221"/>
    </source>
</evidence>
<dbReference type="Pfam" id="PF07475">
    <property type="entry name" value="Hpr_kinase_C"/>
    <property type="match status" value="1"/>
</dbReference>
<dbReference type="RefSeq" id="WP_248155286.1">
    <property type="nucleotide sequence ID" value="NZ_JALNMJ010000009.1"/>
</dbReference>
<sequence>MRTPAVHADCILLGTRAVLIRGDAGSGKSSLSDTLIEAARLRGHLGLLVADDYVHLTNGGGRLLGHVPETIRGKMEVRGVGLVEAAFTPVAHITLVVDLEPLDRLDRLPETPLLQTCLEDVQVASLHCPANDTSTSLRLIRWGLRQLQSGGPDYI</sequence>
<keyword evidence="2" id="KW-0808">Transferase</keyword>
<organism evidence="2 3">
    <name type="scientific">Roseibium sediminicola</name>
    <dbReference type="NCBI Taxonomy" id="2933272"/>
    <lineage>
        <taxon>Bacteria</taxon>
        <taxon>Pseudomonadati</taxon>
        <taxon>Pseudomonadota</taxon>
        <taxon>Alphaproteobacteria</taxon>
        <taxon>Hyphomicrobiales</taxon>
        <taxon>Stappiaceae</taxon>
        <taxon>Roseibium</taxon>
    </lineage>
</organism>